<organism evidence="1">
    <name type="scientific">marine sediment metagenome</name>
    <dbReference type="NCBI Taxonomy" id="412755"/>
    <lineage>
        <taxon>unclassified sequences</taxon>
        <taxon>metagenomes</taxon>
        <taxon>ecological metagenomes</taxon>
    </lineage>
</organism>
<feature type="non-terminal residue" evidence="1">
    <location>
        <position position="1"/>
    </location>
</feature>
<gene>
    <name evidence="1" type="ORF">S01H1_70630</name>
</gene>
<dbReference type="AlphaFoldDB" id="X0WWI6"/>
<name>X0WWI6_9ZZZZ</name>
<feature type="non-terminal residue" evidence="1">
    <location>
        <position position="245"/>
    </location>
</feature>
<proteinExistence type="predicted"/>
<accession>X0WWI6</accession>
<comment type="caution">
    <text evidence="1">The sequence shown here is derived from an EMBL/GenBank/DDBJ whole genome shotgun (WGS) entry which is preliminary data.</text>
</comment>
<dbReference type="EMBL" id="BARS01046976">
    <property type="protein sequence ID" value="GAG35030.1"/>
    <property type="molecule type" value="Genomic_DNA"/>
</dbReference>
<evidence type="ECO:0000313" key="1">
    <source>
        <dbReference type="EMBL" id="GAG35030.1"/>
    </source>
</evidence>
<sequence length="245" mass="27483">EAARRRIEKLFKEYPSSSHGFTACAELAKALKEADKVELAAELHLLGAKHDPYSRWAEGWLREAGAAYNGVAKPDKAWPAYDMLVKKFRYSRYWRDYVHTAAGTLANQDKLQQASKLVVQASKSIARGPQGADLEAFQARRLERQEKWADAAEEMLRILGSNASNPAYRPLTGEAYRFLVVAGLKDQEGQLLENLANRYEGWDEADRIRISLSTTYARAKKAAKAVKLLEGVQKRHPKYEVGACG</sequence>
<reference evidence="1" key="1">
    <citation type="journal article" date="2014" name="Front. Microbiol.">
        <title>High frequency of phylogenetically diverse reductive dehalogenase-homologous genes in deep subseafloor sedimentary metagenomes.</title>
        <authorList>
            <person name="Kawai M."/>
            <person name="Futagami T."/>
            <person name="Toyoda A."/>
            <person name="Takaki Y."/>
            <person name="Nishi S."/>
            <person name="Hori S."/>
            <person name="Arai W."/>
            <person name="Tsubouchi T."/>
            <person name="Morono Y."/>
            <person name="Uchiyama I."/>
            <person name="Ito T."/>
            <person name="Fujiyama A."/>
            <person name="Inagaki F."/>
            <person name="Takami H."/>
        </authorList>
    </citation>
    <scope>NUCLEOTIDE SEQUENCE</scope>
    <source>
        <strain evidence="1">Expedition CK06-06</strain>
    </source>
</reference>
<protein>
    <recommendedName>
        <fullName evidence="2">Outer membrane lipoprotein BamD-like domain-containing protein</fullName>
    </recommendedName>
</protein>
<evidence type="ECO:0008006" key="2">
    <source>
        <dbReference type="Google" id="ProtNLM"/>
    </source>
</evidence>